<keyword evidence="5 8" id="KW-1133">Transmembrane helix</keyword>
<dbReference type="PANTHER" id="PTHR30509:SF9">
    <property type="entry name" value="MULTIDRUG RESISTANCE PROTEIN MDTO"/>
    <property type="match status" value="1"/>
</dbReference>
<evidence type="ECO:0000313" key="10">
    <source>
        <dbReference type="Proteomes" id="UP001327560"/>
    </source>
</evidence>
<accession>A0AAQ3JT24</accession>
<feature type="transmembrane region" description="Helical" evidence="8">
    <location>
        <begin position="57"/>
        <end position="77"/>
    </location>
</feature>
<evidence type="ECO:0000256" key="5">
    <source>
        <dbReference type="ARBA" id="ARBA00022989"/>
    </source>
</evidence>
<keyword evidence="10" id="KW-1185">Reference proteome</keyword>
<keyword evidence="3" id="KW-1003">Cell membrane</keyword>
<dbReference type="PANTHER" id="PTHR30509">
    <property type="entry name" value="P-HYDROXYBENZOIC ACID EFFLUX PUMP SUBUNIT-RELATED"/>
    <property type="match status" value="1"/>
</dbReference>
<proteinExistence type="predicted"/>
<dbReference type="InterPro" id="IPR006726">
    <property type="entry name" value="PHBA_efflux_AaeB/fusaric-R"/>
</dbReference>
<dbReference type="EMBL" id="CP136890">
    <property type="protein sequence ID" value="WOK95556.1"/>
    <property type="molecule type" value="Genomic_DNA"/>
</dbReference>
<feature type="transmembrane region" description="Helical" evidence="8">
    <location>
        <begin position="135"/>
        <end position="153"/>
    </location>
</feature>
<evidence type="ECO:0000256" key="7">
    <source>
        <dbReference type="SAM" id="MobiDB-lite"/>
    </source>
</evidence>
<evidence type="ECO:0000256" key="6">
    <source>
        <dbReference type="ARBA" id="ARBA00023136"/>
    </source>
</evidence>
<keyword evidence="4 8" id="KW-0812">Transmembrane</keyword>
<evidence type="ECO:0000256" key="2">
    <source>
        <dbReference type="ARBA" id="ARBA00022448"/>
    </source>
</evidence>
<evidence type="ECO:0000256" key="3">
    <source>
        <dbReference type="ARBA" id="ARBA00022475"/>
    </source>
</evidence>
<name>A0AAQ3JT24_9LILI</name>
<evidence type="ECO:0000256" key="1">
    <source>
        <dbReference type="ARBA" id="ARBA00004651"/>
    </source>
</evidence>
<evidence type="ECO:0000313" key="9">
    <source>
        <dbReference type="EMBL" id="WOK95556.1"/>
    </source>
</evidence>
<gene>
    <name evidence="9" type="ORF">Cni_G04263</name>
</gene>
<feature type="transmembrane region" description="Helical" evidence="8">
    <location>
        <begin position="441"/>
        <end position="461"/>
    </location>
</feature>
<evidence type="ECO:0000256" key="4">
    <source>
        <dbReference type="ARBA" id="ARBA00022692"/>
    </source>
</evidence>
<evidence type="ECO:0008006" key="11">
    <source>
        <dbReference type="Google" id="ProtNLM"/>
    </source>
</evidence>
<protein>
    <recommendedName>
        <fullName evidence="11">p-hydroxybenzoic acid efflux pump subunit aaeB</fullName>
    </recommendedName>
</protein>
<dbReference type="Pfam" id="PF04632">
    <property type="entry name" value="FUSC"/>
    <property type="match status" value="1"/>
</dbReference>
<feature type="transmembrane region" description="Helical" evidence="8">
    <location>
        <begin position="195"/>
        <end position="214"/>
    </location>
</feature>
<organism evidence="9 10">
    <name type="scientific">Canna indica</name>
    <name type="common">Indian-shot</name>
    <dbReference type="NCBI Taxonomy" id="4628"/>
    <lineage>
        <taxon>Eukaryota</taxon>
        <taxon>Viridiplantae</taxon>
        <taxon>Streptophyta</taxon>
        <taxon>Embryophyta</taxon>
        <taxon>Tracheophyta</taxon>
        <taxon>Spermatophyta</taxon>
        <taxon>Magnoliopsida</taxon>
        <taxon>Liliopsida</taxon>
        <taxon>Zingiberales</taxon>
        <taxon>Cannaceae</taxon>
        <taxon>Canna</taxon>
    </lineage>
</organism>
<evidence type="ECO:0000256" key="8">
    <source>
        <dbReference type="SAM" id="Phobius"/>
    </source>
</evidence>
<feature type="region of interest" description="Disordered" evidence="7">
    <location>
        <begin position="1"/>
        <end position="26"/>
    </location>
</feature>
<dbReference type="Proteomes" id="UP001327560">
    <property type="component" value="Chromosome 1"/>
</dbReference>
<keyword evidence="6 8" id="KW-0472">Membrane</keyword>
<feature type="transmembrane region" description="Helical" evidence="8">
    <location>
        <begin position="109"/>
        <end position="129"/>
    </location>
</feature>
<feature type="transmembrane region" description="Helical" evidence="8">
    <location>
        <begin position="83"/>
        <end position="102"/>
    </location>
</feature>
<keyword evidence="2" id="KW-0813">Transport</keyword>
<feature type="transmembrane region" description="Helical" evidence="8">
    <location>
        <begin position="165"/>
        <end position="183"/>
    </location>
</feature>
<dbReference type="GO" id="GO:0022857">
    <property type="term" value="F:transmembrane transporter activity"/>
    <property type="evidence" value="ECO:0007669"/>
    <property type="project" value="InterPro"/>
</dbReference>
<reference evidence="9 10" key="1">
    <citation type="submission" date="2023-10" db="EMBL/GenBank/DDBJ databases">
        <title>Chromosome-scale genome assembly provides insights into flower coloration mechanisms of Canna indica.</title>
        <authorList>
            <person name="Li C."/>
        </authorList>
    </citation>
    <scope>NUCLEOTIDE SEQUENCE [LARGE SCALE GENOMIC DNA]</scope>
    <source>
        <tissue evidence="9">Flower</tissue>
    </source>
</reference>
<dbReference type="AlphaFoldDB" id="A0AAQ3JT24"/>
<dbReference type="GO" id="GO:0005886">
    <property type="term" value="C:plasma membrane"/>
    <property type="evidence" value="ECO:0007669"/>
    <property type="project" value="UniProtKB-SubCell"/>
</dbReference>
<comment type="subcellular location">
    <subcellularLocation>
        <location evidence="1">Cell membrane</location>
        <topology evidence="1">Multi-pass membrane protein</topology>
    </subcellularLocation>
</comment>
<sequence length="843" mass="92394">MLSSRYNRPAIRRVPSSIPGNSMQSKNKVITSSAMSLPASLRPLEHSCSLWRSRIGFALRAALACVLIGVATVYGPAGLRSFVTYPAFSYVTAVLVVGEATLGDSVHGIASALCATLLGAVPAMLTLVLTPGKGFSVASTTLTVSLSAFVVALPEATSLVTKRIALGQIIIIYVATSNQVIHFGHPEAMLHPVHVAASTALGVAASLVASLFPYPRLARYEISKQSKAYKQMVIERLRLLVNAFFADDKSCKATVISQLRSLTSASTKVLRNIKLKQANQNWERNPLKLLSTPSTEPSEELQAIEAALEGMEMALSSMTAMPGNFLDQQFKRDMMSLRNLTSLSLIQNNYLIDKWEAADNALQPLILPPQDPKHLPAFFFLFCLFHLHHQSLTPPSLEAGQENKIMPTTEQAENSCKDEEPTTKRSLISMPSCVSFRRERLVVALKCSLSLGLAVFLGLLFSKENAFWAGLTVATTIAPWRESTFKLANLRAQGTAVGSIYGVLGALISQNLMELRFLVLVPWIMLTSFLQRSRMYGPAGGTAAVISGILILGRRDYGPPSAFVIARLTETFIGLSSMVAVELLLQPVRASTLARESLSHSLRMLNEFMESLAPSTSSAALRAKEMTLRQRLNALKKYIREAEAEPNFWFLPFPVASYDKLSSSMSKMAELLHLLAKCMALVAAEHSRELGSDARHGEHLGQLKKVIGSSTRSFAEVIEVKSLERLDKEWRRKTSTDVENGKTLEVYGALGADEEECEKMVSSFLQHSREVVEELDASGGTGGDEYSKSKLVLCLATIGFCMKGLMRETRELELGIVELLQRENPRAHINLYAIYCKIKELST</sequence>